<dbReference type="Proteomes" id="UP000789739">
    <property type="component" value="Unassembled WGS sequence"/>
</dbReference>
<dbReference type="GO" id="GO:0005737">
    <property type="term" value="C:cytoplasm"/>
    <property type="evidence" value="ECO:0007669"/>
    <property type="project" value="UniProtKB-SubCell"/>
</dbReference>
<comment type="similarity">
    <text evidence="3">Belongs to the exportin family.</text>
</comment>
<reference evidence="9" key="1">
    <citation type="submission" date="2021-06" db="EMBL/GenBank/DDBJ databases">
        <authorList>
            <person name="Kallberg Y."/>
            <person name="Tangrot J."/>
            <person name="Rosling A."/>
        </authorList>
    </citation>
    <scope>NUCLEOTIDE SEQUENCE</scope>
    <source>
        <strain evidence="9">BR232B</strain>
    </source>
</reference>
<evidence type="ECO:0000256" key="4">
    <source>
        <dbReference type="ARBA" id="ARBA00022448"/>
    </source>
</evidence>
<dbReference type="AlphaFoldDB" id="A0A9N9B1I0"/>
<evidence type="ECO:0000313" key="9">
    <source>
        <dbReference type="EMBL" id="CAG8547398.1"/>
    </source>
</evidence>
<evidence type="ECO:0000256" key="7">
    <source>
        <dbReference type="ARBA" id="ARBA00023242"/>
    </source>
</evidence>
<name>A0A9N9B1I0_9GLOM</name>
<evidence type="ECO:0000256" key="2">
    <source>
        <dbReference type="ARBA" id="ARBA00004496"/>
    </source>
</evidence>
<keyword evidence="4" id="KW-0813">Transport</keyword>
<protein>
    <recommendedName>
        <fullName evidence="8">Exportin-4</fullName>
    </recommendedName>
</protein>
<dbReference type="Gene3D" id="1.25.10.10">
    <property type="entry name" value="Leucine-rich Repeat Variant"/>
    <property type="match status" value="2"/>
</dbReference>
<evidence type="ECO:0000256" key="8">
    <source>
        <dbReference type="ARBA" id="ARBA00040444"/>
    </source>
</evidence>
<dbReference type="GO" id="GO:0005643">
    <property type="term" value="C:nuclear pore"/>
    <property type="evidence" value="ECO:0007669"/>
    <property type="project" value="TreeGrafter"/>
</dbReference>
<keyword evidence="6" id="KW-0653">Protein transport</keyword>
<dbReference type="PANTHER" id="PTHR12596">
    <property type="entry name" value="EXPORTIN 4,7-RELATED"/>
    <property type="match status" value="1"/>
</dbReference>
<evidence type="ECO:0000256" key="1">
    <source>
        <dbReference type="ARBA" id="ARBA00004123"/>
    </source>
</evidence>
<comment type="subcellular location">
    <subcellularLocation>
        <location evidence="2">Cytoplasm</location>
    </subcellularLocation>
    <subcellularLocation>
        <location evidence="1">Nucleus</location>
    </subcellularLocation>
</comment>
<accession>A0A9N9B1I0</accession>
<proteinExistence type="inferred from homology"/>
<organism evidence="9 10">
    <name type="scientific">Paraglomus brasilianum</name>
    <dbReference type="NCBI Taxonomy" id="144538"/>
    <lineage>
        <taxon>Eukaryota</taxon>
        <taxon>Fungi</taxon>
        <taxon>Fungi incertae sedis</taxon>
        <taxon>Mucoromycota</taxon>
        <taxon>Glomeromycotina</taxon>
        <taxon>Glomeromycetes</taxon>
        <taxon>Paraglomerales</taxon>
        <taxon>Paraglomeraceae</taxon>
        <taxon>Paraglomus</taxon>
    </lineage>
</organism>
<comment type="caution">
    <text evidence="9">The sequence shown here is derived from an EMBL/GenBank/DDBJ whole genome shotgun (WGS) entry which is preliminary data.</text>
</comment>
<keyword evidence="5" id="KW-0963">Cytoplasm</keyword>
<dbReference type="EMBL" id="CAJVPI010000536">
    <property type="protein sequence ID" value="CAG8547398.1"/>
    <property type="molecule type" value="Genomic_DNA"/>
</dbReference>
<dbReference type="InterPro" id="IPR044189">
    <property type="entry name" value="XPO4/7-like"/>
</dbReference>
<dbReference type="InterPro" id="IPR011989">
    <property type="entry name" value="ARM-like"/>
</dbReference>
<dbReference type="GO" id="GO:0006611">
    <property type="term" value="P:protein export from nucleus"/>
    <property type="evidence" value="ECO:0007669"/>
    <property type="project" value="TreeGrafter"/>
</dbReference>
<evidence type="ECO:0000313" key="10">
    <source>
        <dbReference type="Proteomes" id="UP000789739"/>
    </source>
</evidence>
<dbReference type="OrthoDB" id="5548448at2759"/>
<evidence type="ECO:0000256" key="3">
    <source>
        <dbReference type="ARBA" id="ARBA00009466"/>
    </source>
</evidence>
<evidence type="ECO:0000256" key="5">
    <source>
        <dbReference type="ARBA" id="ARBA00022490"/>
    </source>
</evidence>
<dbReference type="InterPro" id="IPR016024">
    <property type="entry name" value="ARM-type_fold"/>
</dbReference>
<dbReference type="PANTHER" id="PTHR12596:SF1">
    <property type="entry name" value="EXPORTIN-4"/>
    <property type="match status" value="1"/>
</dbReference>
<evidence type="ECO:0000256" key="6">
    <source>
        <dbReference type="ARBA" id="ARBA00022927"/>
    </source>
</evidence>
<keyword evidence="7" id="KW-0539">Nucleus</keyword>
<dbReference type="SUPFAM" id="SSF48371">
    <property type="entry name" value="ARM repeat"/>
    <property type="match status" value="1"/>
</dbReference>
<dbReference type="GO" id="GO:0005049">
    <property type="term" value="F:nuclear export signal receptor activity"/>
    <property type="evidence" value="ECO:0007669"/>
    <property type="project" value="InterPro"/>
</dbReference>
<sequence length="1115" mass="127046">MASTISTAISRDYSLYSHSDLTALKIYLLTYLLKRPSIPTYAREQLLYAIAVLTKRGIEDYDEQEKRKVMDQMRELCVVSEWGRELAIGLGKALVDEFGMIRGSRVGVSWDYHKRTKEYFESNYLLPLFDLLLNVLHEQYQIHAQPQHYASATLTTDTHISGNHTTSSSNSTDSAFNPKQDPLLSICFSLADKILNWNFERKKEGIVLAGAFATEGEMIDEDELFESAVTPEFPASWRSYLTNPDVLKMFFALHQLVKGSEMIAHRSRQCLIQLSGLHGEIFEDSEQFKTYASIVIQQLMKLMDDLALTYSLPTPIQPQTHGPTLLGVTQMIRRLLTTIPLKILCFVPEAGQFLHSVAQLSATCLREPVRSGYMVDELTWYMEAFDDLLVVWVMLVQSALELCASQSTYSRGMDYQSQSSFDTTGVLGFLAEACNHITATYIETRLEMAKYIAEEEDEDLEGFKDWESYGDQLLGISVLARIVPERTIGRLYQCLHERATYLKKFFDTGAGEENNGLAYLHETTHWLILISGFVLADSGEGEQPLVPDAMVQLSMTQASIYTCIDKSNLNKELDQVVILAKTILSILELVSLDPSTIEASHCSPRVAETLFWFVERWGRTYMLLDEKDHSMMSRNIVSAFGRASSFGEGKVILDFLIDKIRINFNLWSADTEPLIQIVRTLDSFGKHSALRNGLLESDKFPSLVSYLTDNLNEFPPTTHNGMIKTITVITSGASDDGIRRKYFELVTSTIEKRFMNVLQRPDLAQVYHNGELINDVMNTLEMFDGLAMGSNTSNCILVYEFCARYFESFIKLINIYQNYSEVSLLVLQFFDSFVKYQDFGKLSIERSQILYKAIIELFKNYFAANSGRQRIESLEEEEDDPYEDICMILDLLSELMASEFEACGWNASSRKQSLGDIDVASVVLYGLNLIIPLINLQMLKLPKLCKEYIKLISHIVEFYPDKLGNLTQELLTHIMARLAYQAITPLALFVHNEERRRNYTAAVQHLHAPLDKFLNVIMDCLLFKEFNSDMLDPAAEALIALICARRNSYNGLVQTLVSRQNTREFEDRLRDAFTKLQANVPNTLPETILSRRDVGSFRDVLYTFLMSVRGFLRIR</sequence>
<gene>
    <name evidence="9" type="ORF">PBRASI_LOCUS4905</name>
</gene>
<keyword evidence="10" id="KW-1185">Reference proteome</keyword>